<comment type="caution">
    <text evidence="1">The sequence shown here is derived from an EMBL/GenBank/DDBJ whole genome shotgun (WGS) entry which is preliminary data.</text>
</comment>
<feature type="non-terminal residue" evidence="1">
    <location>
        <position position="80"/>
    </location>
</feature>
<dbReference type="EMBL" id="JBFTWV010000311">
    <property type="protein sequence ID" value="KAL2782831.1"/>
    <property type="molecule type" value="Genomic_DNA"/>
</dbReference>
<accession>A0ABR4FHX0</accession>
<evidence type="ECO:0000313" key="1">
    <source>
        <dbReference type="EMBL" id="KAL2782831.1"/>
    </source>
</evidence>
<gene>
    <name evidence="1" type="ORF">BJX66DRAFT_319735</name>
</gene>
<name>A0ABR4FHX0_9EURO</name>
<organism evidence="1 2">
    <name type="scientific">Aspergillus keveii</name>
    <dbReference type="NCBI Taxonomy" id="714993"/>
    <lineage>
        <taxon>Eukaryota</taxon>
        <taxon>Fungi</taxon>
        <taxon>Dikarya</taxon>
        <taxon>Ascomycota</taxon>
        <taxon>Pezizomycotina</taxon>
        <taxon>Eurotiomycetes</taxon>
        <taxon>Eurotiomycetidae</taxon>
        <taxon>Eurotiales</taxon>
        <taxon>Aspergillaceae</taxon>
        <taxon>Aspergillus</taxon>
        <taxon>Aspergillus subgen. Nidulantes</taxon>
    </lineage>
</organism>
<evidence type="ECO:0000313" key="2">
    <source>
        <dbReference type="Proteomes" id="UP001610563"/>
    </source>
</evidence>
<keyword evidence="2" id="KW-1185">Reference proteome</keyword>
<proteinExistence type="predicted"/>
<reference evidence="1 2" key="1">
    <citation type="submission" date="2024-07" db="EMBL/GenBank/DDBJ databases">
        <title>Section-level genome sequencing and comparative genomics of Aspergillus sections Usti and Cavernicolus.</title>
        <authorList>
            <consortium name="Lawrence Berkeley National Laboratory"/>
            <person name="Nybo J.L."/>
            <person name="Vesth T.C."/>
            <person name="Theobald S."/>
            <person name="Frisvad J.C."/>
            <person name="Larsen T.O."/>
            <person name="Kjaerboelling I."/>
            <person name="Rothschild-Mancinelli K."/>
            <person name="Lyhne E.K."/>
            <person name="Kogle M.E."/>
            <person name="Barry K."/>
            <person name="Clum A."/>
            <person name="Na H."/>
            <person name="Ledsgaard L."/>
            <person name="Lin J."/>
            <person name="Lipzen A."/>
            <person name="Kuo A."/>
            <person name="Riley R."/>
            <person name="Mondo S."/>
            <person name="Labutti K."/>
            <person name="Haridas S."/>
            <person name="Pangalinan J."/>
            <person name="Salamov A.A."/>
            <person name="Simmons B.A."/>
            <person name="Magnuson J.K."/>
            <person name="Chen J."/>
            <person name="Drula E."/>
            <person name="Henrissat B."/>
            <person name="Wiebenga A."/>
            <person name="Lubbers R.J."/>
            <person name="Gomes A.C."/>
            <person name="Makela M.R."/>
            <person name="Stajich J."/>
            <person name="Grigoriev I.V."/>
            <person name="Mortensen U.H."/>
            <person name="De Vries R.P."/>
            <person name="Baker S.E."/>
            <person name="Andersen M.R."/>
        </authorList>
    </citation>
    <scope>NUCLEOTIDE SEQUENCE [LARGE SCALE GENOMIC DNA]</scope>
    <source>
        <strain evidence="1 2">CBS 209.92</strain>
    </source>
</reference>
<dbReference type="Proteomes" id="UP001610563">
    <property type="component" value="Unassembled WGS sequence"/>
</dbReference>
<protein>
    <submittedName>
        <fullName evidence="1">Uncharacterized protein</fullName>
    </submittedName>
</protein>
<sequence>MTVEIYDYKETRGFATKSWKKCYYSSCKFPVEFSDVLRPSAFQFRLLDSENNSWLEDQDNPSNLKILCTYVIPEGPYHHL</sequence>